<reference evidence="1 2" key="2">
    <citation type="journal article" date="2022" name="Mol. Ecol. Resour.">
        <title>The genomes of chicory, endive, great burdock and yacon provide insights into Asteraceae paleo-polyploidization history and plant inulin production.</title>
        <authorList>
            <person name="Fan W."/>
            <person name="Wang S."/>
            <person name="Wang H."/>
            <person name="Wang A."/>
            <person name="Jiang F."/>
            <person name="Liu H."/>
            <person name="Zhao H."/>
            <person name="Xu D."/>
            <person name="Zhang Y."/>
        </authorList>
    </citation>
    <scope>NUCLEOTIDE SEQUENCE [LARGE SCALE GENOMIC DNA]</scope>
    <source>
        <strain evidence="2">cv. Yunnan</strain>
        <tissue evidence="1">Leaves</tissue>
    </source>
</reference>
<accession>A0ACB9K532</accession>
<protein>
    <submittedName>
        <fullName evidence="1">Uncharacterized protein</fullName>
    </submittedName>
</protein>
<keyword evidence="2" id="KW-1185">Reference proteome</keyword>
<organism evidence="1 2">
    <name type="scientific">Smallanthus sonchifolius</name>
    <dbReference type="NCBI Taxonomy" id="185202"/>
    <lineage>
        <taxon>Eukaryota</taxon>
        <taxon>Viridiplantae</taxon>
        <taxon>Streptophyta</taxon>
        <taxon>Embryophyta</taxon>
        <taxon>Tracheophyta</taxon>
        <taxon>Spermatophyta</taxon>
        <taxon>Magnoliopsida</taxon>
        <taxon>eudicotyledons</taxon>
        <taxon>Gunneridae</taxon>
        <taxon>Pentapetalae</taxon>
        <taxon>asterids</taxon>
        <taxon>campanulids</taxon>
        <taxon>Asterales</taxon>
        <taxon>Asteraceae</taxon>
        <taxon>Asteroideae</taxon>
        <taxon>Heliantheae alliance</taxon>
        <taxon>Millerieae</taxon>
        <taxon>Smallanthus</taxon>
    </lineage>
</organism>
<reference evidence="2" key="1">
    <citation type="journal article" date="2022" name="Mol. Ecol. Resour.">
        <title>The genomes of chicory, endive, great burdock and yacon provide insights into Asteraceae palaeo-polyploidization history and plant inulin production.</title>
        <authorList>
            <person name="Fan W."/>
            <person name="Wang S."/>
            <person name="Wang H."/>
            <person name="Wang A."/>
            <person name="Jiang F."/>
            <person name="Liu H."/>
            <person name="Zhao H."/>
            <person name="Xu D."/>
            <person name="Zhang Y."/>
        </authorList>
    </citation>
    <scope>NUCLEOTIDE SEQUENCE [LARGE SCALE GENOMIC DNA]</scope>
    <source>
        <strain evidence="2">cv. Yunnan</strain>
    </source>
</reference>
<dbReference type="EMBL" id="CM042018">
    <property type="protein sequence ID" value="KAI3827415.1"/>
    <property type="molecule type" value="Genomic_DNA"/>
</dbReference>
<dbReference type="Proteomes" id="UP001056120">
    <property type="component" value="Linkage Group LG01"/>
</dbReference>
<evidence type="ECO:0000313" key="2">
    <source>
        <dbReference type="Proteomes" id="UP001056120"/>
    </source>
</evidence>
<proteinExistence type="predicted"/>
<name>A0ACB9K532_9ASTR</name>
<gene>
    <name evidence="1" type="ORF">L1987_01488</name>
</gene>
<sequence>MLSISPATSRLSNFSDYRRLRHHFISHPPPAPALRNTKTLSLRRNFKISAIDAAQPYDYESKLSNRISKSKTLKIAIVGFGNFGQFLAKTLARQGHTVLAHSRTDYSAAAAALGVRFYSNADDLCEEHPEVILLCTSILSTDKVLRSLPLQRLKRSTLFVDVLSVKEFAKDLFLKTLPLDFDILCTHPMFGPESGKYSWNNLTFVYDKVRIGSDESRVSRCEKFLDAFVREGCVMREMTCAEHDQHAAESQFITHTVGRILEKLNLESTPINTKGYERLLDLVENTSSDSFELYYGLFMYNKNAMEQLERLDLAFESLKKELFGHLHEVLRKQLFGKRERFSGGLLQPPVLSKLPANGNGPAPALPPPSDSATS</sequence>
<comment type="caution">
    <text evidence="1">The sequence shown here is derived from an EMBL/GenBank/DDBJ whole genome shotgun (WGS) entry which is preliminary data.</text>
</comment>
<evidence type="ECO:0000313" key="1">
    <source>
        <dbReference type="EMBL" id="KAI3827415.1"/>
    </source>
</evidence>